<proteinExistence type="predicted"/>
<sequence>MRKISQRYRSSIWLLCLLVLLSITDACMAKTEILSGYLRLRPTLRSVRNDTPNNPDAILFEPSSRYTQAFGLLRANIDVRKTRLSFQARPQCDFQNGRVDCETYLDEAYLDTEVAPSLFVSGGRRNIVNGVAHVANPTDFLGEEQEIDRTLDETERRELRKGTYLAGLEYFFDDGTAISVHAAPRVKGLQDRKDRLQLKLALLYPEINTDMEILGLVSADRPGIGVNLSHTLDDATVLYAESALRRGRDRSVIATDTSGNRIVEGDQNKNYFDSVMGGQYTFDNGVNLILEYQYNENGYSSSEWGAIQTFLQTNTQALSTPQTVARAIGNLRQGNQEIIGMDPLRQQYLFSRLNYPQSWGDTDSSLILLQNLDDGSHLVRGRIEKDITDRVRAGVTAEYMAGGVRDEFGLRPWDKAITFDLQIFF</sequence>
<reference evidence="1" key="1">
    <citation type="submission" date="2019-02" db="EMBL/GenBank/DDBJ databases">
        <authorList>
            <person name="Gruber-Vodicka R. H."/>
            <person name="Seah K. B. B."/>
        </authorList>
    </citation>
    <scope>NUCLEOTIDE SEQUENCE</scope>
    <source>
        <strain evidence="1">BECK_S313</strain>
    </source>
</reference>
<evidence type="ECO:0008006" key="2">
    <source>
        <dbReference type="Google" id="ProtNLM"/>
    </source>
</evidence>
<protein>
    <recommendedName>
        <fullName evidence="2">Alginate export domain-containing protein</fullName>
    </recommendedName>
</protein>
<dbReference type="AlphaFoldDB" id="A0A450WJW3"/>
<accession>A0A450WJW3</accession>
<evidence type="ECO:0000313" key="1">
    <source>
        <dbReference type="EMBL" id="VFK17323.1"/>
    </source>
</evidence>
<dbReference type="EMBL" id="CAADFK010000114">
    <property type="protein sequence ID" value="VFK17323.1"/>
    <property type="molecule type" value="Genomic_DNA"/>
</dbReference>
<organism evidence="1">
    <name type="scientific">Candidatus Kentrum sp. LPFa</name>
    <dbReference type="NCBI Taxonomy" id="2126335"/>
    <lineage>
        <taxon>Bacteria</taxon>
        <taxon>Pseudomonadati</taxon>
        <taxon>Pseudomonadota</taxon>
        <taxon>Gammaproteobacteria</taxon>
        <taxon>Candidatus Kentrum</taxon>
    </lineage>
</organism>
<gene>
    <name evidence="1" type="ORF">BECKLPF1236B_GA0070989_111414</name>
</gene>
<name>A0A450WJW3_9GAMM</name>